<dbReference type="GeneID" id="24819017"/>
<evidence type="ECO:0000313" key="2">
    <source>
        <dbReference type="EMBL" id="AIZ57218.1"/>
    </source>
</evidence>
<dbReference type="RefSeq" id="WP_082007281.1">
    <property type="nucleotide sequence ID" value="NZ_CP010070.1"/>
</dbReference>
<dbReference type="EMBL" id="CP010070">
    <property type="protein sequence ID" value="AIZ57218.1"/>
    <property type="molecule type" value="Genomic_DNA"/>
</dbReference>
<keyword evidence="3" id="KW-1185">Reference proteome</keyword>
<dbReference type="HOGENOM" id="CLU_111077_0_0_2"/>
<evidence type="ECO:0000313" key="3">
    <source>
        <dbReference type="Proteomes" id="UP000030787"/>
    </source>
</evidence>
<dbReference type="OrthoDB" id="70331at2157"/>
<organism evidence="2 3">
    <name type="scientific">Candidatus Methanoplasma termitum</name>
    <dbReference type="NCBI Taxonomy" id="1577791"/>
    <lineage>
        <taxon>Archaea</taxon>
        <taxon>Methanobacteriati</taxon>
        <taxon>Thermoplasmatota</taxon>
        <taxon>Thermoplasmata</taxon>
        <taxon>Methanomassiliicoccales</taxon>
        <taxon>Methanomassiliicoccaceae</taxon>
        <taxon>Candidatus Methanoplasma</taxon>
    </lineage>
</organism>
<accession>A0A0A7LE11</accession>
<reference evidence="2 3" key="1">
    <citation type="journal article" date="2014" name="Appl. Environ. Microbiol.">
        <title>Comparative Genome Analysis of 'Candidatus Methanoplasma termitum' Indicates a New Mode of Energy Metabolism in the Seventh Order of Methanogens.</title>
        <authorList>
            <person name="Lang K."/>
            <person name="Schuldes J."/>
            <person name="Klingl A."/>
            <person name="Poehlein A."/>
            <person name="Daniel R."/>
            <person name="Brune A."/>
        </authorList>
    </citation>
    <scope>NUCLEOTIDE SEQUENCE [LARGE SCALE GENOMIC DNA]</scope>
    <source>
        <strain evidence="3">Mpt1</strain>
    </source>
</reference>
<protein>
    <submittedName>
        <fullName evidence="2">Double zinc ribbon</fullName>
    </submittedName>
</protein>
<dbReference type="InterPro" id="IPR025874">
    <property type="entry name" value="DZR"/>
</dbReference>
<sequence length="253" mass="27407">MLQAFTRNYQDNSTDAGFQFTFYCDVCNDGYKSSFIESETYKKKKASRLFGQSASVIGSAIGGAVGRAGNTASQSSNVLSERFENKTPEWHKEHENAFVKAQNEAKEHFHRCPSCNQYSCDQCWNEDATLCTKCAPRTEVYVAKVHADATRRNIDEAGKDAKVWEGKIESKTTMCPTCGKPAGSGKFCNNCGANLELKTCPKCGAKNAQSVRFCNNCGENLQQTSAPAGKCSACGQANPPGTKFCGGCGNKLS</sequence>
<dbReference type="AlphaFoldDB" id="A0A0A7LE11"/>
<name>A0A0A7LE11_9ARCH</name>
<gene>
    <name evidence="2" type="ORF">Mpt1_c13570</name>
</gene>
<dbReference type="Proteomes" id="UP000030787">
    <property type="component" value="Chromosome"/>
</dbReference>
<feature type="domain" description="DZANK-type" evidence="1">
    <location>
        <begin position="175"/>
        <end position="218"/>
    </location>
</feature>
<dbReference type="KEGG" id="mear:Mpt1_c13570"/>
<proteinExistence type="predicted"/>
<dbReference type="STRING" id="1577791.Mpt1_c13570"/>
<evidence type="ECO:0000259" key="1">
    <source>
        <dbReference type="Pfam" id="PF12773"/>
    </source>
</evidence>
<dbReference type="Pfam" id="PF12773">
    <property type="entry name" value="DZR"/>
    <property type="match status" value="1"/>
</dbReference>